<keyword evidence="2" id="KW-1185">Reference proteome</keyword>
<gene>
    <name evidence="1" type="ORF">FA13DRAFT_1726333</name>
</gene>
<comment type="caution">
    <text evidence="1">The sequence shown here is derived from an EMBL/GenBank/DDBJ whole genome shotgun (WGS) entry which is preliminary data.</text>
</comment>
<dbReference type="AlphaFoldDB" id="A0A4Y7TST0"/>
<dbReference type="Proteomes" id="UP000298030">
    <property type="component" value="Unassembled WGS sequence"/>
</dbReference>
<organism evidence="1 2">
    <name type="scientific">Coprinellus micaceus</name>
    <name type="common">Glistening ink-cap mushroom</name>
    <name type="synonym">Coprinus micaceus</name>
    <dbReference type="NCBI Taxonomy" id="71717"/>
    <lineage>
        <taxon>Eukaryota</taxon>
        <taxon>Fungi</taxon>
        <taxon>Dikarya</taxon>
        <taxon>Basidiomycota</taxon>
        <taxon>Agaricomycotina</taxon>
        <taxon>Agaricomycetes</taxon>
        <taxon>Agaricomycetidae</taxon>
        <taxon>Agaricales</taxon>
        <taxon>Agaricineae</taxon>
        <taxon>Psathyrellaceae</taxon>
        <taxon>Coprinellus</taxon>
    </lineage>
</organism>
<dbReference type="EMBL" id="QPFP01000004">
    <property type="protein sequence ID" value="TEB37245.1"/>
    <property type="molecule type" value="Genomic_DNA"/>
</dbReference>
<accession>A0A4Y7TST0</accession>
<sequence>MSFLFGRNKSALPPSPVPALLRGSQVPSVEDARVINTFITKLSEDLARAAALASIPFDSLPRTQWPSDYRKLEEFACQHLGLLSRFIHK</sequence>
<proteinExistence type="predicted"/>
<reference evidence="1 2" key="1">
    <citation type="journal article" date="2019" name="Nat. Ecol. Evol.">
        <title>Megaphylogeny resolves global patterns of mushroom evolution.</title>
        <authorList>
            <person name="Varga T."/>
            <person name="Krizsan K."/>
            <person name="Foldi C."/>
            <person name="Dima B."/>
            <person name="Sanchez-Garcia M."/>
            <person name="Sanchez-Ramirez S."/>
            <person name="Szollosi G.J."/>
            <person name="Szarkandi J.G."/>
            <person name="Papp V."/>
            <person name="Albert L."/>
            <person name="Andreopoulos W."/>
            <person name="Angelini C."/>
            <person name="Antonin V."/>
            <person name="Barry K.W."/>
            <person name="Bougher N.L."/>
            <person name="Buchanan P."/>
            <person name="Buyck B."/>
            <person name="Bense V."/>
            <person name="Catcheside P."/>
            <person name="Chovatia M."/>
            <person name="Cooper J."/>
            <person name="Damon W."/>
            <person name="Desjardin D."/>
            <person name="Finy P."/>
            <person name="Geml J."/>
            <person name="Haridas S."/>
            <person name="Hughes K."/>
            <person name="Justo A."/>
            <person name="Karasinski D."/>
            <person name="Kautmanova I."/>
            <person name="Kiss B."/>
            <person name="Kocsube S."/>
            <person name="Kotiranta H."/>
            <person name="LaButti K.M."/>
            <person name="Lechner B.E."/>
            <person name="Liimatainen K."/>
            <person name="Lipzen A."/>
            <person name="Lukacs Z."/>
            <person name="Mihaltcheva S."/>
            <person name="Morgado L.N."/>
            <person name="Niskanen T."/>
            <person name="Noordeloos M.E."/>
            <person name="Ohm R.A."/>
            <person name="Ortiz-Santana B."/>
            <person name="Ovrebo C."/>
            <person name="Racz N."/>
            <person name="Riley R."/>
            <person name="Savchenko A."/>
            <person name="Shiryaev A."/>
            <person name="Soop K."/>
            <person name="Spirin V."/>
            <person name="Szebenyi C."/>
            <person name="Tomsovsky M."/>
            <person name="Tulloss R.E."/>
            <person name="Uehling J."/>
            <person name="Grigoriev I.V."/>
            <person name="Vagvolgyi C."/>
            <person name="Papp T."/>
            <person name="Martin F.M."/>
            <person name="Miettinen O."/>
            <person name="Hibbett D.S."/>
            <person name="Nagy L.G."/>
        </authorList>
    </citation>
    <scope>NUCLEOTIDE SEQUENCE [LARGE SCALE GENOMIC DNA]</scope>
    <source>
        <strain evidence="1 2">FP101781</strain>
    </source>
</reference>
<evidence type="ECO:0000313" key="2">
    <source>
        <dbReference type="Proteomes" id="UP000298030"/>
    </source>
</evidence>
<evidence type="ECO:0000313" key="1">
    <source>
        <dbReference type="EMBL" id="TEB37245.1"/>
    </source>
</evidence>
<name>A0A4Y7TST0_COPMI</name>
<protein>
    <submittedName>
        <fullName evidence="1">Uncharacterized protein</fullName>
    </submittedName>
</protein>